<dbReference type="EMBL" id="UOEW01000061">
    <property type="protein sequence ID" value="VAW34144.1"/>
    <property type="molecule type" value="Genomic_DNA"/>
</dbReference>
<evidence type="ECO:0000313" key="1">
    <source>
        <dbReference type="EMBL" id="VAW34144.1"/>
    </source>
</evidence>
<sequence>MVYLTTDEYRKRLMCISDFMQLLNQYIARQANIEDKVTGH</sequence>
<name>A0A3B0VRQ0_9ZZZZ</name>
<reference evidence="1" key="1">
    <citation type="submission" date="2018-06" db="EMBL/GenBank/DDBJ databases">
        <authorList>
            <person name="Zhirakovskaya E."/>
        </authorList>
    </citation>
    <scope>NUCLEOTIDE SEQUENCE</scope>
</reference>
<gene>
    <name evidence="1" type="ORF">MNBD_GAMMA01-2119</name>
</gene>
<proteinExistence type="predicted"/>
<accession>A0A3B0VRQ0</accession>
<dbReference type="AlphaFoldDB" id="A0A3B0VRQ0"/>
<organism evidence="1">
    <name type="scientific">hydrothermal vent metagenome</name>
    <dbReference type="NCBI Taxonomy" id="652676"/>
    <lineage>
        <taxon>unclassified sequences</taxon>
        <taxon>metagenomes</taxon>
        <taxon>ecological metagenomes</taxon>
    </lineage>
</organism>
<protein>
    <submittedName>
        <fullName evidence="1">Uncharacterized protein</fullName>
    </submittedName>
</protein>